<dbReference type="GO" id="GO:0046872">
    <property type="term" value="F:metal ion binding"/>
    <property type="evidence" value="ECO:0007669"/>
    <property type="project" value="UniProtKB-KW"/>
</dbReference>
<protein>
    <submittedName>
        <fullName evidence="10">Succinate dehydrogenase</fullName>
    </submittedName>
</protein>
<dbReference type="NCBIfam" id="TIGR02046">
    <property type="entry name" value="sdhC_b558_fam"/>
    <property type="match status" value="1"/>
</dbReference>
<evidence type="ECO:0000256" key="7">
    <source>
        <dbReference type="ARBA" id="ARBA00023136"/>
    </source>
</evidence>
<sequence>MANSHHFLSRKLHSLLGLVPVGLFLLVHLTVNYQATKGAEAFNSGVGFMESLPFLIVLEFVFIYIPLLFHAIYGLYIAFQAKNNVGTFSYFRNQMFLWQRITGVITLIFLAWHVFQTRIQFALGNVELNYDMMANVLSNPGFMIFYIIGTLAAVFHFSNGIWAFLVHWGITVGPRSQRIATYVTMIIFVVVGFIGVRAITAFIQ</sequence>
<dbReference type="Pfam" id="PF01127">
    <property type="entry name" value="Sdh_cyt"/>
    <property type="match status" value="1"/>
</dbReference>
<feature type="binding site" description="axial binding residue" evidence="8">
    <location>
        <position position="28"/>
    </location>
    <ligand>
        <name>heme</name>
        <dbReference type="ChEBI" id="CHEBI:30413"/>
    </ligand>
    <ligandPart>
        <name>Fe</name>
        <dbReference type="ChEBI" id="CHEBI:18248"/>
    </ligandPart>
</feature>
<keyword evidence="7 9" id="KW-0472">Membrane</keyword>
<keyword evidence="3 9" id="KW-0812">Transmembrane</keyword>
<dbReference type="InterPro" id="IPR011138">
    <property type="entry name" value="Cytochrome_b-558"/>
</dbReference>
<feature type="transmembrane region" description="Helical" evidence="9">
    <location>
        <begin position="97"/>
        <end position="115"/>
    </location>
</feature>
<evidence type="ECO:0000256" key="2">
    <source>
        <dbReference type="ARBA" id="ARBA00022617"/>
    </source>
</evidence>
<reference evidence="10 11" key="1">
    <citation type="submission" date="2018-10" db="EMBL/GenBank/DDBJ databases">
        <title>Phylogenomics of Brevibacillus.</title>
        <authorList>
            <person name="Dunlap C."/>
        </authorList>
    </citation>
    <scope>NUCLEOTIDE SEQUENCE [LARGE SCALE GENOMIC DNA]</scope>
    <source>
        <strain evidence="10 11">JCM 15716</strain>
    </source>
</reference>
<feature type="binding site" description="axial binding residue" evidence="8">
    <location>
        <position position="113"/>
    </location>
    <ligand>
        <name>heme</name>
        <dbReference type="ChEBI" id="CHEBI:30413"/>
    </ligand>
    <ligandPart>
        <name>Fe</name>
        <dbReference type="ChEBI" id="CHEBI:18248"/>
    </ligandPart>
</feature>
<comment type="caution">
    <text evidence="10">The sequence shown here is derived from an EMBL/GenBank/DDBJ whole genome shotgun (WGS) entry which is preliminary data.</text>
</comment>
<dbReference type="InterPro" id="IPR016002">
    <property type="entry name" value="Succ_DH_cyt_b558_Firmicute"/>
</dbReference>
<name>A0A3M8DQI7_9BACL</name>
<comment type="subcellular location">
    <subcellularLocation>
        <location evidence="1">Membrane</location>
    </subcellularLocation>
</comment>
<proteinExistence type="predicted"/>
<feature type="transmembrane region" description="Helical" evidence="9">
    <location>
        <begin position="51"/>
        <end position="76"/>
    </location>
</feature>
<evidence type="ECO:0000256" key="1">
    <source>
        <dbReference type="ARBA" id="ARBA00004370"/>
    </source>
</evidence>
<keyword evidence="11" id="KW-1185">Reference proteome</keyword>
<evidence type="ECO:0000313" key="10">
    <source>
        <dbReference type="EMBL" id="RNB90383.1"/>
    </source>
</evidence>
<evidence type="ECO:0000256" key="6">
    <source>
        <dbReference type="ARBA" id="ARBA00023004"/>
    </source>
</evidence>
<feature type="binding site" description="axial binding residue" evidence="8">
    <location>
        <position position="156"/>
    </location>
    <ligand>
        <name>heme</name>
        <dbReference type="ChEBI" id="CHEBI:30413"/>
    </ligand>
    <ligandPart>
        <name>Fe</name>
        <dbReference type="ChEBI" id="CHEBI:18248"/>
    </ligandPart>
</feature>
<keyword evidence="5 9" id="KW-1133">Transmembrane helix</keyword>
<keyword evidence="2 8" id="KW-0349">Heme</keyword>
<keyword evidence="6 8" id="KW-0408">Iron</keyword>
<dbReference type="AlphaFoldDB" id="A0A3M8DQI7"/>
<dbReference type="GO" id="GO:0016020">
    <property type="term" value="C:membrane"/>
    <property type="evidence" value="ECO:0007669"/>
    <property type="project" value="UniProtKB-SubCell"/>
</dbReference>
<dbReference type="CDD" id="cd03497">
    <property type="entry name" value="SQR_TypeB_1_TM"/>
    <property type="match status" value="1"/>
</dbReference>
<feature type="transmembrane region" description="Helical" evidence="9">
    <location>
        <begin position="143"/>
        <end position="167"/>
    </location>
</feature>
<dbReference type="Gene3D" id="1.20.1300.10">
    <property type="entry name" value="Fumarate reductase/succinate dehydrogenase, transmembrane subunit"/>
    <property type="match status" value="1"/>
</dbReference>
<accession>A0A3M8DQI7</accession>
<evidence type="ECO:0000256" key="5">
    <source>
        <dbReference type="ARBA" id="ARBA00022989"/>
    </source>
</evidence>
<feature type="transmembrane region" description="Helical" evidence="9">
    <location>
        <begin position="12"/>
        <end position="31"/>
    </location>
</feature>
<dbReference type="Proteomes" id="UP000271031">
    <property type="component" value="Unassembled WGS sequence"/>
</dbReference>
<keyword evidence="4 8" id="KW-0479">Metal-binding</keyword>
<gene>
    <name evidence="10" type="ORF">EDM56_07670</name>
</gene>
<dbReference type="RefSeq" id="WP_122917311.1">
    <property type="nucleotide sequence ID" value="NZ_RHHQ01000007.1"/>
</dbReference>
<dbReference type="PIRSF" id="PIRSF000170">
    <property type="entry name" value="Succ_dh_cyt_b558"/>
    <property type="match status" value="1"/>
</dbReference>
<evidence type="ECO:0000313" key="11">
    <source>
        <dbReference type="Proteomes" id="UP000271031"/>
    </source>
</evidence>
<evidence type="ECO:0000256" key="4">
    <source>
        <dbReference type="ARBA" id="ARBA00022723"/>
    </source>
</evidence>
<evidence type="ECO:0000256" key="8">
    <source>
        <dbReference type="PIRSR" id="PIRSR000170-1"/>
    </source>
</evidence>
<organism evidence="10 11">
    <name type="scientific">Brevibacillus fluminis</name>
    <dbReference type="NCBI Taxonomy" id="511487"/>
    <lineage>
        <taxon>Bacteria</taxon>
        <taxon>Bacillati</taxon>
        <taxon>Bacillota</taxon>
        <taxon>Bacilli</taxon>
        <taxon>Bacillales</taxon>
        <taxon>Paenibacillaceae</taxon>
        <taxon>Brevibacillus</taxon>
    </lineage>
</organism>
<feature type="binding site" description="axial binding residue" evidence="8">
    <location>
        <position position="70"/>
    </location>
    <ligand>
        <name>heme</name>
        <dbReference type="ChEBI" id="CHEBI:30413"/>
    </ligand>
    <ligandPart>
        <name>Fe</name>
        <dbReference type="ChEBI" id="CHEBI:18248"/>
    </ligandPart>
</feature>
<dbReference type="EMBL" id="RHHQ01000007">
    <property type="protein sequence ID" value="RNB90383.1"/>
    <property type="molecule type" value="Genomic_DNA"/>
</dbReference>
<evidence type="ECO:0000256" key="9">
    <source>
        <dbReference type="SAM" id="Phobius"/>
    </source>
</evidence>
<dbReference type="InterPro" id="IPR000701">
    <property type="entry name" value="SuccDH_FuR_B_TM-su"/>
</dbReference>
<dbReference type="InterPro" id="IPR034804">
    <property type="entry name" value="SQR/QFR_C/D"/>
</dbReference>
<dbReference type="OrthoDB" id="9789209at2"/>
<evidence type="ECO:0000256" key="3">
    <source>
        <dbReference type="ARBA" id="ARBA00022692"/>
    </source>
</evidence>
<feature type="transmembrane region" description="Helical" evidence="9">
    <location>
        <begin position="179"/>
        <end position="203"/>
    </location>
</feature>
<dbReference type="SUPFAM" id="SSF81343">
    <property type="entry name" value="Fumarate reductase respiratory complex transmembrane subunits"/>
    <property type="match status" value="1"/>
</dbReference>